<evidence type="ECO:0000256" key="13">
    <source>
        <dbReference type="ARBA" id="ARBA00023146"/>
    </source>
</evidence>
<gene>
    <name evidence="15 20" type="primary">pheT</name>
    <name evidence="20" type="ORF">ACFPET_21700</name>
</gene>
<dbReference type="Gene3D" id="3.30.70.380">
    <property type="entry name" value="Ferrodoxin-fold anticodon-binding domain"/>
    <property type="match status" value="1"/>
</dbReference>
<evidence type="ECO:0000256" key="11">
    <source>
        <dbReference type="ARBA" id="ARBA00022884"/>
    </source>
</evidence>
<dbReference type="InterPro" id="IPR012340">
    <property type="entry name" value="NA-bd_OB-fold"/>
</dbReference>
<dbReference type="InterPro" id="IPR020825">
    <property type="entry name" value="Phe-tRNA_synthase-like_B3/B4"/>
</dbReference>
<protein>
    <recommendedName>
        <fullName evidence="15">Phenylalanine--tRNA ligase beta subunit</fullName>
        <ecNumber evidence="15">6.1.1.20</ecNumber>
    </recommendedName>
    <alternativeName>
        <fullName evidence="15">Phenylalanyl-tRNA synthetase beta subunit</fullName>
        <shortName evidence="15">PheRS</shortName>
    </alternativeName>
</protein>
<keyword evidence="12 15" id="KW-0648">Protein biosynthesis</keyword>
<evidence type="ECO:0000256" key="10">
    <source>
        <dbReference type="ARBA" id="ARBA00022842"/>
    </source>
</evidence>
<dbReference type="InterPro" id="IPR005146">
    <property type="entry name" value="B3/B4_tRNA-bd"/>
</dbReference>
<dbReference type="Gene3D" id="3.30.56.10">
    <property type="match status" value="2"/>
</dbReference>
<dbReference type="SMART" id="SM00873">
    <property type="entry name" value="B3_4"/>
    <property type="match status" value="1"/>
</dbReference>
<evidence type="ECO:0000256" key="1">
    <source>
        <dbReference type="ARBA" id="ARBA00004496"/>
    </source>
</evidence>
<evidence type="ECO:0000313" key="20">
    <source>
        <dbReference type="EMBL" id="MFC4337813.1"/>
    </source>
</evidence>
<dbReference type="Pfam" id="PF01588">
    <property type="entry name" value="tRNA_bind"/>
    <property type="match status" value="1"/>
</dbReference>
<evidence type="ECO:0000256" key="9">
    <source>
        <dbReference type="ARBA" id="ARBA00022840"/>
    </source>
</evidence>
<evidence type="ECO:0000313" key="21">
    <source>
        <dbReference type="Proteomes" id="UP001595823"/>
    </source>
</evidence>
<dbReference type="Gene3D" id="3.50.40.10">
    <property type="entry name" value="Phenylalanyl-trna Synthetase, Chain B, domain 3"/>
    <property type="match status" value="1"/>
</dbReference>
<comment type="cofactor">
    <cofactor evidence="15">
        <name>Mg(2+)</name>
        <dbReference type="ChEBI" id="CHEBI:18420"/>
    </cofactor>
    <text evidence="15">Binds 2 magnesium ions per tetramer.</text>
</comment>
<comment type="subunit">
    <text evidence="3 15">Tetramer of two alpha and two beta subunits.</text>
</comment>
<dbReference type="Pfam" id="PF03484">
    <property type="entry name" value="B5"/>
    <property type="match status" value="1"/>
</dbReference>
<reference evidence="21" key="1">
    <citation type="journal article" date="2019" name="Int. J. Syst. Evol. Microbiol.">
        <title>The Global Catalogue of Microorganisms (GCM) 10K type strain sequencing project: providing services to taxonomists for standard genome sequencing and annotation.</title>
        <authorList>
            <consortium name="The Broad Institute Genomics Platform"/>
            <consortium name="The Broad Institute Genome Sequencing Center for Infectious Disease"/>
            <person name="Wu L."/>
            <person name="Ma J."/>
        </authorList>
    </citation>
    <scope>NUCLEOTIDE SEQUENCE [LARGE SCALE GENOMIC DNA]</scope>
    <source>
        <strain evidence="21">IBRC-M 10908</strain>
    </source>
</reference>
<dbReference type="Proteomes" id="UP001595823">
    <property type="component" value="Unassembled WGS sequence"/>
</dbReference>
<dbReference type="EC" id="6.1.1.20" evidence="15"/>
<dbReference type="CDD" id="cd02796">
    <property type="entry name" value="tRNA_bind_bactPheRS"/>
    <property type="match status" value="1"/>
</dbReference>
<keyword evidence="11 16" id="KW-0694">RNA-binding</keyword>
<evidence type="ECO:0000256" key="6">
    <source>
        <dbReference type="ARBA" id="ARBA00022598"/>
    </source>
</evidence>
<evidence type="ECO:0000256" key="14">
    <source>
        <dbReference type="ARBA" id="ARBA00049255"/>
    </source>
</evidence>
<feature type="binding site" evidence="15">
    <location>
        <position position="464"/>
    </location>
    <ligand>
        <name>Mg(2+)</name>
        <dbReference type="ChEBI" id="CHEBI:18420"/>
        <note>shared with alpha subunit</note>
    </ligand>
</feature>
<evidence type="ECO:0000256" key="12">
    <source>
        <dbReference type="ARBA" id="ARBA00022917"/>
    </source>
</evidence>
<sequence>MYIPVSWLREYAALPEGLSEQRLDEAFVDAGLEVESVENLRERVTGPLVVGRVRSIEELTEFKKPIRHCMVDVGNDEPQSIICGARNFAEGDLVVVALPGSVLPGDFAIGARKTYGRMSEGMIASERELGLSDEHSGIIVLEEGTPGEDARPVIGLDETVFELNITPDMGYCFSLRGVARETAHQLGVAFTDPATRAEEPKATEAGPWPLSVETANCSRFALRAVEGVDPDAKSPGWMAQRLTQAGMRPISLAVDVTNYVMLELGQPLHAFDRDKLRGGLVVRQAEQGEKLTTLDDVVRPLDAEDTVICDDTGAISLAGVMGGSTSEVGDGTVNVLLEGAYWDPTAIARTSRRHKLISEASKRYERGADADLCAIAIQYAADLLVRHGGGRLVEAVTDWDERKPREHVLLPVTEPTRIVGVEYSREKVVAMLEAAGCAVDGVDPLMVTPPSWRPDLTDPADLVEEVVRLDGYQHVPSTLPRAAEGTGLTRPQRRRRAVATALADNGLVELYTFPFVDPKRHDDFKLGSDDERRSALSVLNPLDSSASQMRTSVLATLVDSVRLNLDRGAKDVAVFEDGLVFRPQNGWGEREVVDLPVSRRPEDEYIELAMKRLPEQPRHVAAVLTGQAQSAGVGSEARAWDWSDAVDVADVVADACGVEFTVRQGERAPWHPGRCAEVLCGGEVVGYAGELHPEVCEALGLPKRTAAMELDLSAVPFPGTAQAPVISHYPVTLIDVALVVGEDVPAGEVGRALTEGAGELLDGLELFDVYRGEKLGEGKKSLAFKMELRAGDRTLTNEEGVEVRDRAVAVAAERFGAQMRG</sequence>
<dbReference type="PROSITE" id="PS51483">
    <property type="entry name" value="B5"/>
    <property type="match status" value="1"/>
</dbReference>
<evidence type="ECO:0000256" key="8">
    <source>
        <dbReference type="ARBA" id="ARBA00022741"/>
    </source>
</evidence>
<keyword evidence="8 15" id="KW-0547">Nucleotide-binding</keyword>
<name>A0ABV8U3W7_9ACTN</name>
<dbReference type="InterPro" id="IPR036690">
    <property type="entry name" value="Fdx_antiC-bd_sf"/>
</dbReference>
<dbReference type="Pfam" id="PF03147">
    <property type="entry name" value="FDX-ACB"/>
    <property type="match status" value="1"/>
</dbReference>
<evidence type="ECO:0000256" key="16">
    <source>
        <dbReference type="PROSITE-ProRule" id="PRU00209"/>
    </source>
</evidence>
<dbReference type="InterPro" id="IPR041616">
    <property type="entry name" value="PheRS_beta_core"/>
</dbReference>
<keyword evidence="5 16" id="KW-0820">tRNA-binding</keyword>
<dbReference type="RefSeq" id="WP_380625175.1">
    <property type="nucleotide sequence ID" value="NZ_JBHSDK010000061.1"/>
</dbReference>
<dbReference type="Pfam" id="PF03483">
    <property type="entry name" value="B3_4"/>
    <property type="match status" value="1"/>
</dbReference>
<comment type="subcellular location">
    <subcellularLocation>
        <location evidence="1 15">Cytoplasm</location>
    </subcellularLocation>
</comment>
<organism evidence="20 21">
    <name type="scientific">Salininema proteolyticum</name>
    <dbReference type="NCBI Taxonomy" id="1607685"/>
    <lineage>
        <taxon>Bacteria</taxon>
        <taxon>Bacillati</taxon>
        <taxon>Actinomycetota</taxon>
        <taxon>Actinomycetes</taxon>
        <taxon>Glycomycetales</taxon>
        <taxon>Glycomycetaceae</taxon>
        <taxon>Salininema</taxon>
    </lineage>
</organism>
<keyword evidence="9 15" id="KW-0067">ATP-binding</keyword>
<comment type="caution">
    <text evidence="20">The sequence shown here is derived from an EMBL/GenBank/DDBJ whole genome shotgun (WGS) entry which is preliminary data.</text>
</comment>
<evidence type="ECO:0000256" key="7">
    <source>
        <dbReference type="ARBA" id="ARBA00022723"/>
    </source>
</evidence>
<dbReference type="InterPro" id="IPR045060">
    <property type="entry name" value="Phe-tRNA-ligase_IIc_bsu"/>
</dbReference>
<dbReference type="Gene3D" id="2.40.50.140">
    <property type="entry name" value="Nucleic acid-binding proteins"/>
    <property type="match status" value="1"/>
</dbReference>
<keyword evidence="10 15" id="KW-0460">Magnesium</keyword>
<dbReference type="PANTHER" id="PTHR10947:SF0">
    <property type="entry name" value="PHENYLALANINE--TRNA LIGASE BETA SUBUNIT"/>
    <property type="match status" value="1"/>
</dbReference>
<dbReference type="InterPro" id="IPR004532">
    <property type="entry name" value="Phe-tRNA-ligase_IIc_bsu_bact"/>
</dbReference>
<dbReference type="SMART" id="SM00896">
    <property type="entry name" value="FDX-ACB"/>
    <property type="match status" value="1"/>
</dbReference>
<dbReference type="SUPFAM" id="SSF46955">
    <property type="entry name" value="Putative DNA-binding domain"/>
    <property type="match status" value="1"/>
</dbReference>
<dbReference type="SUPFAM" id="SSF56037">
    <property type="entry name" value="PheT/TilS domain"/>
    <property type="match status" value="1"/>
</dbReference>
<evidence type="ECO:0000259" key="19">
    <source>
        <dbReference type="PROSITE" id="PS51483"/>
    </source>
</evidence>
<dbReference type="InterPro" id="IPR002547">
    <property type="entry name" value="tRNA-bd_dom"/>
</dbReference>
<feature type="domain" description="B5" evidence="19">
    <location>
        <begin position="403"/>
        <end position="477"/>
    </location>
</feature>
<keyword evidence="6 15" id="KW-0436">Ligase</keyword>
<evidence type="ECO:0000256" key="5">
    <source>
        <dbReference type="ARBA" id="ARBA00022555"/>
    </source>
</evidence>
<dbReference type="GO" id="GO:0004826">
    <property type="term" value="F:phenylalanine-tRNA ligase activity"/>
    <property type="evidence" value="ECO:0007669"/>
    <property type="project" value="UniProtKB-EC"/>
</dbReference>
<feature type="domain" description="FDX-ACB" evidence="18">
    <location>
        <begin position="727"/>
        <end position="820"/>
    </location>
</feature>
<dbReference type="SUPFAM" id="SSF55681">
    <property type="entry name" value="Class II aaRS and biotin synthetases"/>
    <property type="match status" value="1"/>
</dbReference>
<comment type="catalytic activity">
    <reaction evidence="14 15">
        <text>tRNA(Phe) + L-phenylalanine + ATP = L-phenylalanyl-tRNA(Phe) + AMP + diphosphate + H(+)</text>
        <dbReference type="Rhea" id="RHEA:19413"/>
        <dbReference type="Rhea" id="RHEA-COMP:9668"/>
        <dbReference type="Rhea" id="RHEA-COMP:9699"/>
        <dbReference type="ChEBI" id="CHEBI:15378"/>
        <dbReference type="ChEBI" id="CHEBI:30616"/>
        <dbReference type="ChEBI" id="CHEBI:33019"/>
        <dbReference type="ChEBI" id="CHEBI:58095"/>
        <dbReference type="ChEBI" id="CHEBI:78442"/>
        <dbReference type="ChEBI" id="CHEBI:78531"/>
        <dbReference type="ChEBI" id="CHEBI:456215"/>
        <dbReference type="EC" id="6.1.1.20"/>
    </reaction>
</comment>
<dbReference type="InterPro" id="IPR033714">
    <property type="entry name" value="tRNA_bind_bactPheRS"/>
</dbReference>
<comment type="similarity">
    <text evidence="2 15">Belongs to the phenylalanyl-tRNA synthetase beta subunit family. Type 1 subfamily.</text>
</comment>
<dbReference type="Pfam" id="PF17759">
    <property type="entry name" value="tRNA_synthFbeta"/>
    <property type="match status" value="1"/>
</dbReference>
<dbReference type="SMART" id="SM00874">
    <property type="entry name" value="B5"/>
    <property type="match status" value="1"/>
</dbReference>
<feature type="domain" description="TRNA-binding" evidence="17">
    <location>
        <begin position="42"/>
        <end position="151"/>
    </location>
</feature>
<dbReference type="SUPFAM" id="SSF54991">
    <property type="entry name" value="Anticodon-binding domain of PheRS"/>
    <property type="match status" value="1"/>
</dbReference>
<dbReference type="Gene3D" id="3.30.930.10">
    <property type="entry name" value="Bira Bifunctional Protein, Domain 2"/>
    <property type="match status" value="1"/>
</dbReference>
<dbReference type="EMBL" id="JBHSDK010000061">
    <property type="protein sequence ID" value="MFC4337813.1"/>
    <property type="molecule type" value="Genomic_DNA"/>
</dbReference>
<feature type="binding site" evidence="15">
    <location>
        <position position="465"/>
    </location>
    <ligand>
        <name>Mg(2+)</name>
        <dbReference type="ChEBI" id="CHEBI:18420"/>
        <note>shared with alpha subunit</note>
    </ligand>
</feature>
<dbReference type="CDD" id="cd00769">
    <property type="entry name" value="PheRS_beta_core"/>
    <property type="match status" value="1"/>
</dbReference>
<evidence type="ECO:0000256" key="2">
    <source>
        <dbReference type="ARBA" id="ARBA00008653"/>
    </source>
</evidence>
<keyword evidence="4 15" id="KW-0963">Cytoplasm</keyword>
<dbReference type="PROSITE" id="PS50886">
    <property type="entry name" value="TRBD"/>
    <property type="match status" value="1"/>
</dbReference>
<dbReference type="PROSITE" id="PS51447">
    <property type="entry name" value="FDX_ACB"/>
    <property type="match status" value="1"/>
</dbReference>
<evidence type="ECO:0000259" key="18">
    <source>
        <dbReference type="PROSITE" id="PS51447"/>
    </source>
</evidence>
<dbReference type="InterPro" id="IPR005147">
    <property type="entry name" value="tRNA_synthase_B5-dom"/>
</dbReference>
<dbReference type="HAMAP" id="MF_00283">
    <property type="entry name" value="Phe_tRNA_synth_beta1"/>
    <property type="match status" value="1"/>
</dbReference>
<dbReference type="InterPro" id="IPR045864">
    <property type="entry name" value="aa-tRNA-synth_II/BPL/LPL"/>
</dbReference>
<keyword evidence="7 15" id="KW-0479">Metal-binding</keyword>
<accession>A0ABV8U3W7</accession>
<keyword evidence="21" id="KW-1185">Reference proteome</keyword>
<dbReference type="PANTHER" id="PTHR10947">
    <property type="entry name" value="PHENYLALANYL-TRNA SYNTHETASE BETA CHAIN AND LEUCINE-RICH REPEAT-CONTAINING PROTEIN 47"/>
    <property type="match status" value="1"/>
</dbReference>
<keyword evidence="13 15" id="KW-0030">Aminoacyl-tRNA synthetase</keyword>
<feature type="binding site" evidence="15">
    <location>
        <position position="461"/>
    </location>
    <ligand>
        <name>Mg(2+)</name>
        <dbReference type="ChEBI" id="CHEBI:18420"/>
        <note>shared with alpha subunit</note>
    </ligand>
</feature>
<dbReference type="InterPro" id="IPR009061">
    <property type="entry name" value="DNA-bd_dom_put_sf"/>
</dbReference>
<evidence type="ECO:0000259" key="17">
    <source>
        <dbReference type="PROSITE" id="PS50886"/>
    </source>
</evidence>
<dbReference type="SUPFAM" id="SSF50249">
    <property type="entry name" value="Nucleic acid-binding proteins"/>
    <property type="match status" value="1"/>
</dbReference>
<dbReference type="NCBIfam" id="TIGR00472">
    <property type="entry name" value="pheT_bact"/>
    <property type="match status" value="1"/>
</dbReference>
<proteinExistence type="inferred from homology"/>
<evidence type="ECO:0000256" key="3">
    <source>
        <dbReference type="ARBA" id="ARBA00011209"/>
    </source>
</evidence>
<dbReference type="InterPro" id="IPR005121">
    <property type="entry name" value="Fdx_antiC-bd"/>
</dbReference>
<feature type="binding site" evidence="15">
    <location>
        <position position="455"/>
    </location>
    <ligand>
        <name>Mg(2+)</name>
        <dbReference type="ChEBI" id="CHEBI:18420"/>
        <note>shared with alpha subunit</note>
    </ligand>
</feature>
<evidence type="ECO:0000256" key="15">
    <source>
        <dbReference type="HAMAP-Rule" id="MF_00283"/>
    </source>
</evidence>
<evidence type="ECO:0000256" key="4">
    <source>
        <dbReference type="ARBA" id="ARBA00022490"/>
    </source>
</evidence>